<dbReference type="SUPFAM" id="SSF116726">
    <property type="entry name" value="TrkA C-terminal domain-like"/>
    <property type="match status" value="2"/>
</dbReference>
<dbReference type="AlphaFoldDB" id="A0A075GGW6"/>
<keyword evidence="4" id="KW-0630">Potassium</keyword>
<accession>A0A075GGW6</accession>
<keyword evidence="2" id="KW-0813">Transport</keyword>
<dbReference type="SUPFAM" id="SSF51735">
    <property type="entry name" value="NAD(P)-binding Rossmann-fold domains"/>
    <property type="match status" value="2"/>
</dbReference>
<feature type="domain" description="RCK C-terminal" evidence="8">
    <location>
        <begin position="374"/>
        <end position="454"/>
    </location>
</feature>
<evidence type="ECO:0000313" key="9">
    <source>
        <dbReference type="EMBL" id="AIF03159.1"/>
    </source>
</evidence>
<dbReference type="NCBIfam" id="NF007039">
    <property type="entry name" value="PRK09496.3-2"/>
    <property type="match status" value="1"/>
</dbReference>
<keyword evidence="5" id="KW-0520">NAD</keyword>
<evidence type="ECO:0000256" key="2">
    <source>
        <dbReference type="ARBA" id="ARBA00022448"/>
    </source>
</evidence>
<dbReference type="Gene3D" id="3.40.50.720">
    <property type="entry name" value="NAD(P)-binding Rossmann-like Domain"/>
    <property type="match status" value="2"/>
</dbReference>
<evidence type="ECO:0000259" key="8">
    <source>
        <dbReference type="PROSITE" id="PS51202"/>
    </source>
</evidence>
<dbReference type="InterPro" id="IPR003148">
    <property type="entry name" value="RCK_N"/>
</dbReference>
<evidence type="ECO:0000256" key="6">
    <source>
        <dbReference type="ARBA" id="ARBA00023065"/>
    </source>
</evidence>
<evidence type="ECO:0000256" key="3">
    <source>
        <dbReference type="ARBA" id="ARBA00022538"/>
    </source>
</evidence>
<dbReference type="InterPro" id="IPR036291">
    <property type="entry name" value="NAD(P)-bd_dom_sf"/>
</dbReference>
<dbReference type="Pfam" id="PF02254">
    <property type="entry name" value="TrkA_N"/>
    <property type="match status" value="2"/>
</dbReference>
<name>A0A075GGW6_9EURY</name>
<evidence type="ECO:0000256" key="4">
    <source>
        <dbReference type="ARBA" id="ARBA00022958"/>
    </source>
</evidence>
<sequence length="454" mass="49853">MRVVIAGAGDVGYRVARDLVNRGHGVSIIDSDPAAVKRAQGLDAQVLRGHAAAPKLLVEQLGLAEAELFIGVTGNDLVNILGCTFAKEMGCRTIARVNAPELLDWPLEPDPQQVFGLDACISPDELAMHRIWQILSRPALTRLEHFSVGKLRILEVRLDDSSPAVGRTLDSVELPPHCRVVLVSRDEGVIIPRSEEVLLPRDRLLVLLSDVHELEELSESLGAPKEVTDEGNIKRLMIAGSTQVALRLAEQVVRRYDGVQVYLVEPDRARAEEVSERLPDDVTVLLGSPTDRHFLREEGIRHEDLFVAATEREDLNMLSCLLAKREGARRTVALVYQTELEHVVQNTGVDTLINPKRVAVTAILNRATATEEIEALEELQGGEASIREFLVKADNGLVGKSIAKLGLPEGCMVALINRGGEPFFPDEDEVLQGGDHLLVFTLKGQLPSLEKLFR</sequence>
<protein>
    <submittedName>
        <fullName evidence="9">Trk system potassium uptake protein (TrkA)</fullName>
    </submittedName>
</protein>
<dbReference type="InterPro" id="IPR006037">
    <property type="entry name" value="RCK_C"/>
</dbReference>
<feature type="domain" description="RCK N-terminal" evidence="7">
    <location>
        <begin position="233"/>
        <end position="353"/>
    </location>
</feature>
<dbReference type="Gene3D" id="3.30.70.1450">
    <property type="entry name" value="Regulator of K+ conductance, C-terminal domain"/>
    <property type="match status" value="2"/>
</dbReference>
<dbReference type="PANTHER" id="PTHR43833">
    <property type="entry name" value="POTASSIUM CHANNEL PROTEIN 2-RELATED-RELATED"/>
    <property type="match status" value="1"/>
</dbReference>
<keyword evidence="6" id="KW-0406">Ion transport</keyword>
<dbReference type="EMBL" id="KF900672">
    <property type="protein sequence ID" value="AIF03159.1"/>
    <property type="molecule type" value="Genomic_DNA"/>
</dbReference>
<evidence type="ECO:0000259" key="7">
    <source>
        <dbReference type="PROSITE" id="PS51201"/>
    </source>
</evidence>
<dbReference type="PANTHER" id="PTHR43833:SF5">
    <property type="entry name" value="TRK SYSTEM POTASSIUM UPTAKE PROTEIN TRKA"/>
    <property type="match status" value="1"/>
</dbReference>
<gene>
    <name evidence="9" type="primary">trkA</name>
</gene>
<dbReference type="PRINTS" id="PR00335">
    <property type="entry name" value="KUPTAKETRKA"/>
</dbReference>
<feature type="domain" description="RCK N-terminal" evidence="7">
    <location>
        <begin position="1"/>
        <end position="115"/>
    </location>
</feature>
<reference evidence="9" key="1">
    <citation type="journal article" date="2014" name="Genome Biol. Evol.">
        <title>Pangenome evidence for extensive interdomain horizontal transfer affecting lineage core and shell genes in uncultured planktonic thaumarchaeota and euryarchaeota.</title>
        <authorList>
            <person name="Deschamps P."/>
            <person name="Zivanovic Y."/>
            <person name="Moreira D."/>
            <person name="Rodriguez-Valera F."/>
            <person name="Lopez-Garcia P."/>
        </authorList>
    </citation>
    <scope>NUCLEOTIDE SEQUENCE</scope>
</reference>
<dbReference type="GO" id="GO:0015079">
    <property type="term" value="F:potassium ion transmembrane transporter activity"/>
    <property type="evidence" value="ECO:0007669"/>
    <property type="project" value="InterPro"/>
</dbReference>
<keyword evidence="3" id="KW-0633">Potassium transport</keyword>
<dbReference type="InterPro" id="IPR050721">
    <property type="entry name" value="Trk_Ktr_HKT_K-transport"/>
</dbReference>
<dbReference type="Pfam" id="PF02080">
    <property type="entry name" value="TrkA_C"/>
    <property type="match status" value="2"/>
</dbReference>
<dbReference type="PROSITE" id="PS51201">
    <property type="entry name" value="RCK_N"/>
    <property type="match status" value="2"/>
</dbReference>
<proteinExistence type="predicted"/>
<organism evidence="9">
    <name type="scientific">uncultured marine group II/III euryarchaeote KM3_161_F10</name>
    <dbReference type="NCBI Taxonomy" id="1457915"/>
    <lineage>
        <taxon>Archaea</taxon>
        <taxon>Methanobacteriati</taxon>
        <taxon>Methanobacteriota</taxon>
        <taxon>environmental samples</taxon>
    </lineage>
</organism>
<dbReference type="PROSITE" id="PS51202">
    <property type="entry name" value="RCK_C"/>
    <property type="match status" value="2"/>
</dbReference>
<dbReference type="GO" id="GO:0005886">
    <property type="term" value="C:plasma membrane"/>
    <property type="evidence" value="ECO:0007669"/>
    <property type="project" value="InterPro"/>
</dbReference>
<evidence type="ECO:0000256" key="5">
    <source>
        <dbReference type="ARBA" id="ARBA00023027"/>
    </source>
</evidence>
<dbReference type="InterPro" id="IPR006036">
    <property type="entry name" value="K_uptake_TrkA"/>
</dbReference>
<evidence type="ECO:0000256" key="1">
    <source>
        <dbReference type="ARBA" id="ARBA00003660"/>
    </source>
</evidence>
<dbReference type="InterPro" id="IPR036721">
    <property type="entry name" value="RCK_C_sf"/>
</dbReference>
<feature type="domain" description="RCK C-terminal" evidence="8">
    <location>
        <begin position="141"/>
        <end position="223"/>
    </location>
</feature>
<comment type="function">
    <text evidence="1">Part of a potassium transport system.</text>
</comment>